<name>A0ABR3MH52_9TELE</name>
<gene>
    <name evidence="1" type="ORF">QQF64_006405</name>
</gene>
<accession>A0ABR3MH52</accession>
<protein>
    <submittedName>
        <fullName evidence="1">Uncharacterized protein</fullName>
    </submittedName>
</protein>
<dbReference type="Proteomes" id="UP001558613">
    <property type="component" value="Unassembled WGS sequence"/>
</dbReference>
<keyword evidence="2" id="KW-1185">Reference proteome</keyword>
<reference evidence="1 2" key="1">
    <citation type="submission" date="2023-09" db="EMBL/GenBank/DDBJ databases">
        <authorList>
            <person name="Wang M."/>
        </authorList>
    </citation>
    <scope>NUCLEOTIDE SEQUENCE [LARGE SCALE GENOMIC DNA]</scope>
    <source>
        <strain evidence="1">GT-2023</strain>
        <tissue evidence="1">Liver</tissue>
    </source>
</reference>
<organism evidence="1 2">
    <name type="scientific">Cirrhinus molitorella</name>
    <name type="common">mud carp</name>
    <dbReference type="NCBI Taxonomy" id="172907"/>
    <lineage>
        <taxon>Eukaryota</taxon>
        <taxon>Metazoa</taxon>
        <taxon>Chordata</taxon>
        <taxon>Craniata</taxon>
        <taxon>Vertebrata</taxon>
        <taxon>Euteleostomi</taxon>
        <taxon>Actinopterygii</taxon>
        <taxon>Neopterygii</taxon>
        <taxon>Teleostei</taxon>
        <taxon>Ostariophysi</taxon>
        <taxon>Cypriniformes</taxon>
        <taxon>Cyprinidae</taxon>
        <taxon>Labeoninae</taxon>
        <taxon>Labeonini</taxon>
        <taxon>Cirrhinus</taxon>
    </lineage>
</organism>
<dbReference type="EMBL" id="JAYMGO010000013">
    <property type="protein sequence ID" value="KAL1263666.1"/>
    <property type="molecule type" value="Genomic_DNA"/>
</dbReference>
<comment type="caution">
    <text evidence="1">The sequence shown here is derived from an EMBL/GenBank/DDBJ whole genome shotgun (WGS) entry which is preliminary data.</text>
</comment>
<proteinExistence type="predicted"/>
<evidence type="ECO:0000313" key="1">
    <source>
        <dbReference type="EMBL" id="KAL1263666.1"/>
    </source>
</evidence>
<feature type="non-terminal residue" evidence="1">
    <location>
        <position position="1"/>
    </location>
</feature>
<evidence type="ECO:0000313" key="2">
    <source>
        <dbReference type="Proteomes" id="UP001558613"/>
    </source>
</evidence>
<sequence>TTDFLRSICSEEGMRSVTAGRAVAMATVLQQKAAAADRFIFSWCITTNVSHSTQIFSIRREPSFRKGSC</sequence>